<evidence type="ECO:0000313" key="1">
    <source>
        <dbReference type="EMBL" id="ERK62170.1"/>
    </source>
</evidence>
<sequence length="327" mass="33175">MARAGAEAPLDDAVTSAPFLAWAVSSVRADSGATGFVSASIARAELELTVRAPDGRDQLWSVRPQSLPRLVSGSPPRTGETAGEFFQADAEQLSRAWTRYAGSMTACGEEFTRVEAAAGAGGAARITAHCTRGDWTGTPTVGIVQDWIGTRVVQVHSDLGTAAALGSVLGDLDRLAPAGGAAVVRLANRQDCAAEALWPAEDAGGAPGGGRPWMDQTRLCSGGGPSEGKLPLTVVDEPSAPDGVGDAGAGDAAHRVDPGGLDAGLLARLLAVPELPTASPTAEALSIGWSDAHGQVVIVADSRIGQDAGARRLTITYALDGAELARG</sequence>
<gene>
    <name evidence="1" type="ORF">HMPREF0682_2865</name>
</gene>
<organism evidence="1 2">
    <name type="scientific">Propionibacterium acidifaciens F0233</name>
    <dbReference type="NCBI Taxonomy" id="553198"/>
    <lineage>
        <taxon>Bacteria</taxon>
        <taxon>Bacillati</taxon>
        <taxon>Actinomycetota</taxon>
        <taxon>Actinomycetes</taxon>
        <taxon>Propionibacteriales</taxon>
        <taxon>Propionibacteriaceae</taxon>
        <taxon>Propionibacterium</taxon>
    </lineage>
</organism>
<dbReference type="EMBL" id="ACVN02000035">
    <property type="protein sequence ID" value="ERK62170.1"/>
    <property type="molecule type" value="Genomic_DNA"/>
</dbReference>
<protein>
    <submittedName>
        <fullName evidence="1">Uncharacterized protein</fullName>
    </submittedName>
</protein>
<reference evidence="1" key="1">
    <citation type="submission" date="2013-08" db="EMBL/GenBank/DDBJ databases">
        <authorList>
            <person name="Durkin A.S."/>
            <person name="Haft D.R."/>
            <person name="McCorrison J."/>
            <person name="Torralba M."/>
            <person name="Gillis M."/>
            <person name="Haft D.H."/>
            <person name="Methe B."/>
            <person name="Sutton G."/>
            <person name="Nelson K.E."/>
        </authorList>
    </citation>
    <scope>NUCLEOTIDE SEQUENCE [LARGE SCALE GENOMIC DNA]</scope>
    <source>
        <strain evidence="1">F0233</strain>
    </source>
</reference>
<accession>U2QGZ0</accession>
<comment type="caution">
    <text evidence="1">The sequence shown here is derived from an EMBL/GenBank/DDBJ whole genome shotgun (WGS) entry which is preliminary data.</text>
</comment>
<proteinExistence type="predicted"/>
<evidence type="ECO:0000313" key="2">
    <source>
        <dbReference type="Proteomes" id="UP000017052"/>
    </source>
</evidence>
<name>U2QGZ0_9ACTN</name>
<dbReference type="AlphaFoldDB" id="U2QGZ0"/>
<dbReference type="Proteomes" id="UP000017052">
    <property type="component" value="Unassembled WGS sequence"/>
</dbReference>
<keyword evidence="2" id="KW-1185">Reference proteome</keyword>
<dbReference type="RefSeq" id="WP_021796386.1">
    <property type="nucleotide sequence ID" value="NZ_ACVN02000035.1"/>
</dbReference>